<proteinExistence type="inferred from homology"/>
<feature type="active site" evidence="8">
    <location>
        <position position="421"/>
    </location>
</feature>
<dbReference type="PANTHER" id="PTHR11469:SF1">
    <property type="entry name" value="GLUCOSE-6-PHOSPHATE ISOMERASE"/>
    <property type="match status" value="1"/>
</dbReference>
<dbReference type="InterPro" id="IPR035482">
    <property type="entry name" value="SIS_PGI_2"/>
</dbReference>
<protein>
    <recommendedName>
        <fullName evidence="8">Glucose-6-phosphate isomerase</fullName>
        <shortName evidence="8">GPI</shortName>
        <ecNumber evidence="8">5.3.1.9</ecNumber>
    </recommendedName>
    <alternativeName>
        <fullName evidence="8">Phosphoglucose isomerase</fullName>
        <shortName evidence="8">PGI</shortName>
    </alternativeName>
    <alternativeName>
        <fullName evidence="8">Phosphohexose isomerase</fullName>
        <shortName evidence="8">PHI</shortName>
    </alternativeName>
</protein>
<evidence type="ECO:0000256" key="3">
    <source>
        <dbReference type="ARBA" id="ARBA00022432"/>
    </source>
</evidence>
<sequence length="452" mass="50221">MKRIRVDYNYVMDKYIAGGLSEEQLEEYKEKAKLGLSRLLRMYDNGDAGFIGLPSQSTAPLKKFAKEINGKFNDLIVVGIGGSSLGVETVCNAMLPFGYNARSFAERGCFPRVWVADNVDPSKINSILSECQPEDTFVCIITKSGSTVETAANFGVIYEWLTTKVKNPKKQICAITDPEKGSLRAMANDKGFVSFDVQPNVGGRFSVLSPVGLVPAAILGLDIDKLLQGAMSANKDGYEQILTLSAIYMYFMDKGKNINVMMPYSSRLISFADWFCQLWGESLGKSKTKNGQHISFGTTPVRATGTIDQHSQVQLYKEGPNDKVFTFIEVLNHDKDKKIVSPYEAYDYLNGHTLGKLCNIELMGTEAALKTADRPSVKISLDIVDEYTIGALFMLWQYIVPVIGLAYDIDPFDQPGVEEGKDYAYSMLGRKGYDSTKDILTEIYKKQNDFIV</sequence>
<keyword evidence="4 8" id="KW-0963">Cytoplasm</keyword>
<keyword evidence="11" id="KW-1185">Reference proteome</keyword>
<comment type="pathway">
    <text evidence="8">Carbohydrate biosynthesis; gluconeogenesis.</text>
</comment>
<dbReference type="Pfam" id="PF00342">
    <property type="entry name" value="PGI"/>
    <property type="match status" value="1"/>
</dbReference>
<comment type="function">
    <text evidence="8">Catalyzes the reversible isomerization of glucose-6-phosphate to fructose-6-phosphate.</text>
</comment>
<dbReference type="PROSITE" id="PS00174">
    <property type="entry name" value="P_GLUCOSE_ISOMERASE_2"/>
    <property type="match status" value="1"/>
</dbReference>
<dbReference type="CDD" id="cd05015">
    <property type="entry name" value="SIS_PGI_1"/>
    <property type="match status" value="1"/>
</dbReference>
<evidence type="ECO:0000313" key="10">
    <source>
        <dbReference type="EMBL" id="TCK60869.1"/>
    </source>
</evidence>
<evidence type="ECO:0000256" key="9">
    <source>
        <dbReference type="RuleBase" id="RU000612"/>
    </source>
</evidence>
<dbReference type="PROSITE" id="PS51463">
    <property type="entry name" value="P_GLUCOSE_ISOMERASE_3"/>
    <property type="match status" value="1"/>
</dbReference>
<dbReference type="InterPro" id="IPR035476">
    <property type="entry name" value="SIS_PGI_1"/>
</dbReference>
<comment type="subcellular location">
    <subcellularLocation>
        <location evidence="8">Cytoplasm</location>
    </subcellularLocation>
</comment>
<dbReference type="EMBL" id="SMGG01000004">
    <property type="protein sequence ID" value="TCK60869.1"/>
    <property type="molecule type" value="Genomic_DNA"/>
</dbReference>
<dbReference type="PRINTS" id="PR00662">
    <property type="entry name" value="G6PISOMERASE"/>
</dbReference>
<dbReference type="InterPro" id="IPR046348">
    <property type="entry name" value="SIS_dom_sf"/>
</dbReference>
<dbReference type="Proteomes" id="UP000294614">
    <property type="component" value="Unassembled WGS sequence"/>
</dbReference>
<dbReference type="InterPro" id="IPR001672">
    <property type="entry name" value="G6P_Isomerase"/>
</dbReference>
<dbReference type="GO" id="GO:0006096">
    <property type="term" value="P:glycolytic process"/>
    <property type="evidence" value="ECO:0007669"/>
    <property type="project" value="UniProtKB-UniRule"/>
</dbReference>
<keyword evidence="5 8" id="KW-0324">Glycolysis</keyword>
<keyword evidence="6 8" id="KW-0413">Isomerase</keyword>
<comment type="caution">
    <text evidence="10">The sequence shown here is derived from an EMBL/GenBank/DDBJ whole genome shotgun (WGS) entry which is preliminary data.</text>
</comment>
<dbReference type="UniPathway" id="UPA00138"/>
<dbReference type="FunFam" id="3.40.50.10490:FF:000016">
    <property type="entry name" value="Glucose-6-phosphate isomerase"/>
    <property type="match status" value="1"/>
</dbReference>
<keyword evidence="3 8" id="KW-0312">Gluconeogenesis</keyword>
<dbReference type="EC" id="5.3.1.9" evidence="8"/>
<evidence type="ECO:0000256" key="4">
    <source>
        <dbReference type="ARBA" id="ARBA00022490"/>
    </source>
</evidence>
<dbReference type="GO" id="GO:0097367">
    <property type="term" value="F:carbohydrate derivative binding"/>
    <property type="evidence" value="ECO:0007669"/>
    <property type="project" value="InterPro"/>
</dbReference>
<dbReference type="PANTHER" id="PTHR11469">
    <property type="entry name" value="GLUCOSE-6-PHOSPHATE ISOMERASE"/>
    <property type="match status" value="1"/>
</dbReference>
<dbReference type="OrthoDB" id="140919at2"/>
<evidence type="ECO:0000256" key="2">
    <source>
        <dbReference type="ARBA" id="ARBA00006604"/>
    </source>
</evidence>
<feature type="active site" evidence="8">
    <location>
        <position position="310"/>
    </location>
</feature>
<evidence type="ECO:0000313" key="11">
    <source>
        <dbReference type="Proteomes" id="UP000294614"/>
    </source>
</evidence>
<dbReference type="CDD" id="cd05016">
    <property type="entry name" value="SIS_PGI_2"/>
    <property type="match status" value="1"/>
</dbReference>
<dbReference type="GO" id="GO:0051156">
    <property type="term" value="P:glucose 6-phosphate metabolic process"/>
    <property type="evidence" value="ECO:0007669"/>
    <property type="project" value="TreeGrafter"/>
</dbReference>
<name>A0A4R1KCI0_9BACT</name>
<evidence type="ECO:0000256" key="8">
    <source>
        <dbReference type="HAMAP-Rule" id="MF_00473"/>
    </source>
</evidence>
<comment type="catalytic activity">
    <reaction evidence="7 8 9">
        <text>alpha-D-glucose 6-phosphate = beta-D-fructose 6-phosphate</text>
        <dbReference type="Rhea" id="RHEA:11816"/>
        <dbReference type="ChEBI" id="CHEBI:57634"/>
        <dbReference type="ChEBI" id="CHEBI:58225"/>
        <dbReference type="EC" id="5.3.1.9"/>
    </reaction>
</comment>
<evidence type="ECO:0000256" key="7">
    <source>
        <dbReference type="ARBA" id="ARBA00029321"/>
    </source>
</evidence>
<gene>
    <name evidence="8" type="primary">pgi</name>
    <name evidence="10" type="ORF">C8D98_1748</name>
</gene>
<dbReference type="Gene3D" id="3.40.50.10490">
    <property type="entry name" value="Glucose-6-phosphate isomerase like protein, domain 1"/>
    <property type="match status" value="2"/>
</dbReference>
<evidence type="ECO:0000256" key="5">
    <source>
        <dbReference type="ARBA" id="ARBA00023152"/>
    </source>
</evidence>
<dbReference type="HAMAP" id="MF_00473">
    <property type="entry name" value="G6P_isomerase"/>
    <property type="match status" value="1"/>
</dbReference>
<dbReference type="SUPFAM" id="SSF53697">
    <property type="entry name" value="SIS domain"/>
    <property type="match status" value="1"/>
</dbReference>
<dbReference type="AlphaFoldDB" id="A0A4R1KCI0"/>
<dbReference type="RefSeq" id="WP_132873731.1">
    <property type="nucleotide sequence ID" value="NZ_SMGG01000004.1"/>
</dbReference>
<comment type="similarity">
    <text evidence="2 8 9">Belongs to the GPI family.</text>
</comment>
<accession>A0A4R1KCI0</accession>
<dbReference type="InterPro" id="IPR018189">
    <property type="entry name" value="Phosphoglucose_isomerase_CS"/>
</dbReference>
<comment type="pathway">
    <text evidence="1 8 9">Carbohydrate degradation; glycolysis; D-glyceraldehyde 3-phosphate and glycerone phosphate from D-glucose: step 2/4.</text>
</comment>
<organism evidence="10 11">
    <name type="scientific">Seleniivibrio woodruffii</name>
    <dbReference type="NCBI Taxonomy" id="1078050"/>
    <lineage>
        <taxon>Bacteria</taxon>
        <taxon>Pseudomonadati</taxon>
        <taxon>Deferribacterota</taxon>
        <taxon>Deferribacteres</taxon>
        <taxon>Deferribacterales</taxon>
        <taxon>Geovibrionaceae</taxon>
        <taxon>Seleniivibrio</taxon>
    </lineage>
</organism>
<dbReference type="GO" id="GO:0006094">
    <property type="term" value="P:gluconeogenesis"/>
    <property type="evidence" value="ECO:0007669"/>
    <property type="project" value="UniProtKB-UniRule"/>
</dbReference>
<reference evidence="10 11" key="1">
    <citation type="submission" date="2019-03" db="EMBL/GenBank/DDBJ databases">
        <title>Genomic Encyclopedia of Type Strains, Phase IV (KMG-IV): sequencing the most valuable type-strain genomes for metagenomic binning, comparative biology and taxonomic classification.</title>
        <authorList>
            <person name="Goeker M."/>
        </authorList>
    </citation>
    <scope>NUCLEOTIDE SEQUENCE [LARGE SCALE GENOMIC DNA]</scope>
    <source>
        <strain evidence="10 11">DSM 24984</strain>
    </source>
</reference>
<evidence type="ECO:0000256" key="1">
    <source>
        <dbReference type="ARBA" id="ARBA00004926"/>
    </source>
</evidence>
<feature type="active site" description="Proton donor" evidence="8">
    <location>
        <position position="281"/>
    </location>
</feature>
<evidence type="ECO:0000256" key="6">
    <source>
        <dbReference type="ARBA" id="ARBA00023235"/>
    </source>
</evidence>
<dbReference type="GO" id="GO:0048029">
    <property type="term" value="F:monosaccharide binding"/>
    <property type="evidence" value="ECO:0007669"/>
    <property type="project" value="TreeGrafter"/>
</dbReference>
<dbReference type="GO" id="GO:0005829">
    <property type="term" value="C:cytosol"/>
    <property type="evidence" value="ECO:0007669"/>
    <property type="project" value="TreeGrafter"/>
</dbReference>
<dbReference type="GO" id="GO:0004347">
    <property type="term" value="F:glucose-6-phosphate isomerase activity"/>
    <property type="evidence" value="ECO:0007669"/>
    <property type="project" value="UniProtKB-UniRule"/>
</dbReference>
<dbReference type="UniPathway" id="UPA00109">
    <property type="reaction ID" value="UER00181"/>
</dbReference>